<name>A0A5B7ASI2_DAVIN</name>
<dbReference type="GO" id="GO:0016102">
    <property type="term" value="P:diterpenoid biosynthetic process"/>
    <property type="evidence" value="ECO:0007669"/>
    <property type="project" value="TreeGrafter"/>
</dbReference>
<protein>
    <submittedName>
        <fullName evidence="2">Uncharacterized protein</fullName>
    </submittedName>
</protein>
<dbReference type="SUPFAM" id="SSF48576">
    <property type="entry name" value="Terpenoid synthases"/>
    <property type="match status" value="1"/>
</dbReference>
<organism evidence="2">
    <name type="scientific">Davidia involucrata</name>
    <name type="common">Dove tree</name>
    <dbReference type="NCBI Taxonomy" id="16924"/>
    <lineage>
        <taxon>Eukaryota</taxon>
        <taxon>Viridiplantae</taxon>
        <taxon>Streptophyta</taxon>
        <taxon>Embryophyta</taxon>
        <taxon>Tracheophyta</taxon>
        <taxon>Spermatophyta</taxon>
        <taxon>Magnoliopsida</taxon>
        <taxon>eudicotyledons</taxon>
        <taxon>Gunneridae</taxon>
        <taxon>Pentapetalae</taxon>
        <taxon>asterids</taxon>
        <taxon>Cornales</taxon>
        <taxon>Nyssaceae</taxon>
        <taxon>Davidia</taxon>
    </lineage>
</organism>
<dbReference type="PANTHER" id="PTHR31739">
    <property type="entry name" value="ENT-COPALYL DIPHOSPHATE SYNTHASE, CHLOROPLASTIC"/>
    <property type="match status" value="1"/>
</dbReference>
<dbReference type="AlphaFoldDB" id="A0A5B7ASI2"/>
<reference evidence="2" key="1">
    <citation type="submission" date="2019-08" db="EMBL/GenBank/DDBJ databases">
        <title>Reference gene set and small RNA set construction with multiple tissues from Davidia involucrata Baill.</title>
        <authorList>
            <person name="Yang H."/>
            <person name="Zhou C."/>
            <person name="Li G."/>
            <person name="Wang J."/>
            <person name="Gao P."/>
            <person name="Wang M."/>
            <person name="Wang R."/>
            <person name="Zhao Y."/>
        </authorList>
    </citation>
    <scope>NUCLEOTIDE SEQUENCE</scope>
    <source>
        <tissue evidence="2">Mixed with DoveR01_LX</tissue>
    </source>
</reference>
<evidence type="ECO:0000256" key="1">
    <source>
        <dbReference type="ARBA" id="ARBA00022842"/>
    </source>
</evidence>
<dbReference type="InterPro" id="IPR008949">
    <property type="entry name" value="Isoprenoid_synthase_dom_sf"/>
</dbReference>
<dbReference type="PANTHER" id="PTHR31739:SF25">
    <property type="entry name" value="(E,E)-GERANYLLINALOOL SYNTHASE"/>
    <property type="match status" value="1"/>
</dbReference>
<dbReference type="EMBL" id="GHES01028416">
    <property type="protein sequence ID" value="MPA58975.1"/>
    <property type="molecule type" value="Transcribed_RNA"/>
</dbReference>
<dbReference type="GO" id="GO:0010333">
    <property type="term" value="F:terpene synthase activity"/>
    <property type="evidence" value="ECO:0007669"/>
    <property type="project" value="InterPro"/>
</dbReference>
<evidence type="ECO:0000313" key="2">
    <source>
        <dbReference type="EMBL" id="MPA58975.1"/>
    </source>
</evidence>
<keyword evidence="1" id="KW-0460">Magnesium</keyword>
<dbReference type="Gene3D" id="1.10.600.10">
    <property type="entry name" value="Farnesyl Diphosphate Synthase"/>
    <property type="match status" value="1"/>
</dbReference>
<sequence>MNLVLLHMKENPEADIEDSIAYVREILDEKKKELLQHVLMDDFIDLPKVCKHLHLSCLKVFQMFFNSTNLFDSNKELLQDIMKAIYVPLEYRTSRPLTSVHELRPKKGKPIIYSRFDQTSFKVHHGNRRFIRSQWFPKSTMSRDGCEKVLIPPKLNLCFI</sequence>
<dbReference type="InterPro" id="IPR050148">
    <property type="entry name" value="Terpene_synthase-like"/>
</dbReference>
<accession>A0A5B7ASI2</accession>
<proteinExistence type="predicted"/>
<gene>
    <name evidence="2" type="ORF">Din_028416</name>
</gene>
<dbReference type="GO" id="GO:0000287">
    <property type="term" value="F:magnesium ion binding"/>
    <property type="evidence" value="ECO:0007669"/>
    <property type="project" value="TreeGrafter"/>
</dbReference>